<dbReference type="EMBL" id="BQNB010009546">
    <property type="protein sequence ID" value="GJS65020.1"/>
    <property type="molecule type" value="Genomic_DNA"/>
</dbReference>
<reference evidence="4" key="1">
    <citation type="journal article" date="2022" name="Int. J. Mol. Sci.">
        <title>Draft Genome of Tanacetum Coccineum: Genomic Comparison of Closely Related Tanacetum-Family Plants.</title>
        <authorList>
            <person name="Yamashiro T."/>
            <person name="Shiraishi A."/>
            <person name="Nakayama K."/>
            <person name="Satake H."/>
        </authorList>
    </citation>
    <scope>NUCLEOTIDE SEQUENCE</scope>
</reference>
<dbReference type="CDD" id="cd09272">
    <property type="entry name" value="RNase_HI_RT_Ty1"/>
    <property type="match status" value="1"/>
</dbReference>
<evidence type="ECO:0000256" key="1">
    <source>
        <dbReference type="ARBA" id="ARBA00022723"/>
    </source>
</evidence>
<protein>
    <submittedName>
        <fullName evidence="4">Retrovirus-related pol polyprotein from transposon TNT 1-94</fullName>
    </submittedName>
</protein>
<comment type="caution">
    <text evidence="4">The sequence shown here is derived from an EMBL/GenBank/DDBJ whole genome shotgun (WGS) entry which is preliminary data.</text>
</comment>
<organism evidence="4 5">
    <name type="scientific">Tanacetum coccineum</name>
    <dbReference type="NCBI Taxonomy" id="301880"/>
    <lineage>
        <taxon>Eukaryota</taxon>
        <taxon>Viridiplantae</taxon>
        <taxon>Streptophyta</taxon>
        <taxon>Embryophyta</taxon>
        <taxon>Tracheophyta</taxon>
        <taxon>Spermatophyta</taxon>
        <taxon>Magnoliopsida</taxon>
        <taxon>eudicotyledons</taxon>
        <taxon>Gunneridae</taxon>
        <taxon>Pentapetalae</taxon>
        <taxon>asterids</taxon>
        <taxon>campanulids</taxon>
        <taxon>Asterales</taxon>
        <taxon>Asteraceae</taxon>
        <taxon>Asteroideae</taxon>
        <taxon>Anthemideae</taxon>
        <taxon>Anthemidinae</taxon>
        <taxon>Tanacetum</taxon>
    </lineage>
</organism>
<gene>
    <name evidence="4" type="ORF">Tco_0679584</name>
</gene>
<keyword evidence="2" id="KW-0378">Hydrolase</keyword>
<evidence type="ECO:0000259" key="3">
    <source>
        <dbReference type="PROSITE" id="PS50994"/>
    </source>
</evidence>
<evidence type="ECO:0000256" key="2">
    <source>
        <dbReference type="ARBA" id="ARBA00022801"/>
    </source>
</evidence>
<dbReference type="InterPro" id="IPR013103">
    <property type="entry name" value="RVT_2"/>
</dbReference>
<sequence length="1018" mass="116629">MATMPSWQSKGIFDPRVEREYKEIKGQDICEEKDLVDGLPKFKFDKDHLCLACEQGKSKEVSFPPKLVPSIESKLELLHMDLCGPIRVASINGKRYILVIIDDFSLYTWIFFLHTKDEAPDVIINFITQIQWSLQAQVLKIWPDNGTEFKNEKLRMFYAKLRITHNTSTNRSLVYTRYNKTTYEMIQGRKSNVQYFHMFESLCYPTNDRDDPGKMKPKADIGIFIGYSESSRGFRPSFNCLNFQDSLEDSQSISSREDLENLFDLLYEEYYAMSTLEVSNASTANTVPNKDTPSSSSIVVEENEAPQIITSSKEPIANENANEPVQENVAAFDENVFYNPFYTPVLEEVELSSTFQDPLNMHEFYQKHRSTNLWTKNHKIKQVIGDPSKRVMTRCRLYTDAEMCMYALTNKSRLVAKGYGQEEGIDFEESFAPVARLEAVKIFVACAAYKNFPIYQVDVKTAFLNGSLKEEVFVSHHVGFLDPDFPNQVDRLKKALYGLKQAPREAEYVSLSACCAQVIWMRMQLLDYGFCYNKIPTYCDSKSAIAISCNLVQRSRTKHINIRYHFIKEQVEKGTHRLKPLFSIKECLSCGSLYTRECCSIGSLENTILVPPNPNFLRVGKAKFEEDLLTYCVENGIFQDSQDTFESSDDNTNIEPDQGGLTSVVIYDNSNDILLDIPEFESFHFDPSFPRPPPELTDLKLECKIVGQLLLDHPLSYALIAIADVLAVCLQQFWKTVSKVPDTKDTIKFKLDRQEIVYIVDMFRSAFQLLVETPTNPFIAPATMKVIEPFMRRLVTKEFVIKATDIVLQGLPPDVYSLVNNHHIAKEMFTLVKGESLHEYYLRFAQLMNDMHTIGMTMQQLYAYLSQHEAHAAEVCLMCKRYPDPLALIANYPRILSYQNNQQPLYNLTHYQQQLSLYQPPTIPQQPSVLQNIYQSLTILQQPQAEFPQLDSGLAVPSFLPANNQLRTFSNPRNQSTTQDGRVTVQQVLDEDQLAFLADPGVAEIQDTQTTMTHNVAF</sequence>
<dbReference type="Gene3D" id="3.30.420.10">
    <property type="entry name" value="Ribonuclease H-like superfamily/Ribonuclease H"/>
    <property type="match status" value="1"/>
</dbReference>
<evidence type="ECO:0000313" key="5">
    <source>
        <dbReference type="Proteomes" id="UP001151760"/>
    </source>
</evidence>
<accession>A0ABQ4XJH4</accession>
<evidence type="ECO:0000313" key="4">
    <source>
        <dbReference type="EMBL" id="GJS65020.1"/>
    </source>
</evidence>
<name>A0ABQ4XJH4_9ASTR</name>
<dbReference type="InterPro" id="IPR012337">
    <property type="entry name" value="RNaseH-like_sf"/>
</dbReference>
<keyword evidence="1" id="KW-0479">Metal-binding</keyword>
<reference evidence="4" key="2">
    <citation type="submission" date="2022-01" db="EMBL/GenBank/DDBJ databases">
        <authorList>
            <person name="Yamashiro T."/>
            <person name="Shiraishi A."/>
            <person name="Satake H."/>
            <person name="Nakayama K."/>
        </authorList>
    </citation>
    <scope>NUCLEOTIDE SEQUENCE</scope>
</reference>
<dbReference type="Pfam" id="PF25597">
    <property type="entry name" value="SH3_retrovirus"/>
    <property type="match status" value="1"/>
</dbReference>
<proteinExistence type="predicted"/>
<feature type="domain" description="Integrase catalytic" evidence="3">
    <location>
        <begin position="65"/>
        <end position="168"/>
    </location>
</feature>
<dbReference type="InterPro" id="IPR001584">
    <property type="entry name" value="Integrase_cat-core"/>
</dbReference>
<dbReference type="PROSITE" id="PS50994">
    <property type="entry name" value="INTEGRASE"/>
    <property type="match status" value="1"/>
</dbReference>
<dbReference type="Pfam" id="PF07727">
    <property type="entry name" value="RVT_2"/>
    <property type="match status" value="1"/>
</dbReference>
<dbReference type="SUPFAM" id="SSF53098">
    <property type="entry name" value="Ribonuclease H-like"/>
    <property type="match status" value="1"/>
</dbReference>
<dbReference type="Proteomes" id="UP001151760">
    <property type="component" value="Unassembled WGS sequence"/>
</dbReference>
<dbReference type="PANTHER" id="PTHR42648:SF18">
    <property type="entry name" value="RETROTRANSPOSON, UNCLASSIFIED-LIKE PROTEIN"/>
    <property type="match status" value="1"/>
</dbReference>
<dbReference type="InterPro" id="IPR036397">
    <property type="entry name" value="RNaseH_sf"/>
</dbReference>
<dbReference type="PANTHER" id="PTHR42648">
    <property type="entry name" value="TRANSPOSASE, PUTATIVE-RELATED"/>
    <property type="match status" value="1"/>
</dbReference>
<dbReference type="InterPro" id="IPR057670">
    <property type="entry name" value="SH3_retrovirus"/>
</dbReference>
<keyword evidence="5" id="KW-1185">Reference proteome</keyword>
<dbReference type="InterPro" id="IPR039537">
    <property type="entry name" value="Retrotran_Ty1/copia-like"/>
</dbReference>
<dbReference type="Pfam" id="PF00665">
    <property type="entry name" value="rve"/>
    <property type="match status" value="1"/>
</dbReference>